<organism evidence="1 2">
    <name type="scientific">Brachionus plicatilis</name>
    <name type="common">Marine rotifer</name>
    <name type="synonym">Brachionus muelleri</name>
    <dbReference type="NCBI Taxonomy" id="10195"/>
    <lineage>
        <taxon>Eukaryota</taxon>
        <taxon>Metazoa</taxon>
        <taxon>Spiralia</taxon>
        <taxon>Gnathifera</taxon>
        <taxon>Rotifera</taxon>
        <taxon>Eurotatoria</taxon>
        <taxon>Monogononta</taxon>
        <taxon>Pseudotrocha</taxon>
        <taxon>Ploima</taxon>
        <taxon>Brachionidae</taxon>
        <taxon>Brachionus</taxon>
    </lineage>
</organism>
<dbReference type="AlphaFoldDB" id="A0A3M7PZI7"/>
<evidence type="ECO:0000313" key="1">
    <source>
        <dbReference type="EMBL" id="RNA04058.1"/>
    </source>
</evidence>
<accession>A0A3M7PZI7</accession>
<comment type="caution">
    <text evidence="1">The sequence shown here is derived from an EMBL/GenBank/DDBJ whole genome shotgun (WGS) entry which is preliminary data.</text>
</comment>
<proteinExistence type="predicted"/>
<name>A0A3M7PZI7_BRAPC</name>
<dbReference type="Proteomes" id="UP000276133">
    <property type="component" value="Unassembled WGS sequence"/>
</dbReference>
<gene>
    <name evidence="1" type="ORF">BpHYR1_038170</name>
</gene>
<reference evidence="1 2" key="1">
    <citation type="journal article" date="2018" name="Sci. Rep.">
        <title>Genomic signatures of local adaptation to the degree of environmental predictability in rotifers.</title>
        <authorList>
            <person name="Franch-Gras L."/>
            <person name="Hahn C."/>
            <person name="Garcia-Roger E.M."/>
            <person name="Carmona M.J."/>
            <person name="Serra M."/>
            <person name="Gomez A."/>
        </authorList>
    </citation>
    <scope>NUCLEOTIDE SEQUENCE [LARGE SCALE GENOMIC DNA]</scope>
    <source>
        <strain evidence="1">HYR1</strain>
    </source>
</reference>
<protein>
    <submittedName>
        <fullName evidence="1">Uncharacterized protein</fullName>
    </submittedName>
</protein>
<dbReference type="EMBL" id="REGN01008247">
    <property type="protein sequence ID" value="RNA04058.1"/>
    <property type="molecule type" value="Genomic_DNA"/>
</dbReference>
<evidence type="ECO:0000313" key="2">
    <source>
        <dbReference type="Proteomes" id="UP000276133"/>
    </source>
</evidence>
<sequence length="74" mass="8252">MPHLSIVLVRISLTNIKAWSLQIPEIFVLSKLNLLIIVSTHVLIDSALELFVGTMQITRIFLVKLLKTIDAANA</sequence>
<keyword evidence="2" id="KW-1185">Reference proteome</keyword>